<evidence type="ECO:0000256" key="7">
    <source>
        <dbReference type="ARBA" id="ARBA00048539"/>
    </source>
</evidence>
<feature type="binding site" evidence="8">
    <location>
        <begin position="26"/>
        <end position="31"/>
    </location>
    <ligand>
        <name>ATP</name>
        <dbReference type="ChEBI" id="CHEBI:30616"/>
    </ligand>
</feature>
<dbReference type="InterPro" id="IPR012796">
    <property type="entry name" value="Lysidine-tRNA-synth_C"/>
</dbReference>
<evidence type="ECO:0000259" key="9">
    <source>
        <dbReference type="SMART" id="SM00977"/>
    </source>
</evidence>
<keyword evidence="4 8" id="KW-0819">tRNA processing</keyword>
<evidence type="ECO:0000256" key="2">
    <source>
        <dbReference type="ARBA" id="ARBA00022490"/>
    </source>
</evidence>
<accession>A0A0S6UBN5</accession>
<dbReference type="GO" id="GO:0005737">
    <property type="term" value="C:cytoplasm"/>
    <property type="evidence" value="ECO:0007669"/>
    <property type="project" value="UniProtKB-SubCell"/>
</dbReference>
<dbReference type="NCBIfam" id="TIGR02433">
    <property type="entry name" value="lysidine_TilS_C"/>
    <property type="match status" value="1"/>
</dbReference>
<dbReference type="SUPFAM" id="SSF82829">
    <property type="entry name" value="MesJ substrate recognition domain-like"/>
    <property type="match status" value="1"/>
</dbReference>
<dbReference type="HAMAP" id="MF_01161">
    <property type="entry name" value="tRNA_Ile_lys_synt"/>
    <property type="match status" value="1"/>
</dbReference>
<dbReference type="EMBL" id="DF238840">
    <property type="protein sequence ID" value="GAF25871.1"/>
    <property type="molecule type" value="Genomic_DNA"/>
</dbReference>
<name>A0A0S6UBN5_NEOTH</name>
<evidence type="ECO:0000256" key="8">
    <source>
        <dbReference type="HAMAP-Rule" id="MF_01161"/>
    </source>
</evidence>
<dbReference type="Gene3D" id="3.40.50.620">
    <property type="entry name" value="HUPs"/>
    <property type="match status" value="1"/>
</dbReference>
<evidence type="ECO:0000256" key="4">
    <source>
        <dbReference type="ARBA" id="ARBA00022694"/>
    </source>
</evidence>
<keyword evidence="6 8" id="KW-0067">ATP-binding</keyword>
<evidence type="ECO:0000313" key="10">
    <source>
        <dbReference type="EMBL" id="GAF25871.1"/>
    </source>
</evidence>
<keyword evidence="2 8" id="KW-0963">Cytoplasm</keyword>
<comment type="function">
    <text evidence="8">Ligates lysine onto the cytidine present at position 34 of the AUA codon-specific tRNA(Ile) that contains the anticodon CAU, in an ATP-dependent manner. Cytidine is converted to lysidine, thus changing the amino acid specificity of the tRNA from methionine to isoleucine.</text>
</comment>
<dbReference type="InterPro" id="IPR014729">
    <property type="entry name" value="Rossmann-like_a/b/a_fold"/>
</dbReference>
<evidence type="ECO:0000256" key="1">
    <source>
        <dbReference type="ARBA" id="ARBA00004496"/>
    </source>
</evidence>
<dbReference type="CDD" id="cd01992">
    <property type="entry name" value="TilS_N"/>
    <property type="match status" value="1"/>
</dbReference>
<dbReference type="Pfam" id="PF01171">
    <property type="entry name" value="ATP_bind_3"/>
    <property type="match status" value="1"/>
</dbReference>
<dbReference type="InterPro" id="IPR012795">
    <property type="entry name" value="tRNA_Ile_lys_synt_N"/>
</dbReference>
<evidence type="ECO:0000256" key="3">
    <source>
        <dbReference type="ARBA" id="ARBA00022598"/>
    </source>
</evidence>
<dbReference type="InterPro" id="IPR012094">
    <property type="entry name" value="tRNA_Ile_lys_synt"/>
</dbReference>
<keyword evidence="5 8" id="KW-0547">Nucleotide-binding</keyword>
<dbReference type="EC" id="6.3.4.19" evidence="8"/>
<dbReference type="InterPro" id="IPR011063">
    <property type="entry name" value="TilS/TtcA_N"/>
</dbReference>
<dbReference type="PANTHER" id="PTHR43033:SF1">
    <property type="entry name" value="TRNA(ILE)-LYSIDINE SYNTHASE-RELATED"/>
    <property type="match status" value="1"/>
</dbReference>
<comment type="similarity">
    <text evidence="8">Belongs to the tRNA(Ile)-lysidine synthase family.</text>
</comment>
<dbReference type="GO" id="GO:0032267">
    <property type="term" value="F:tRNA(Ile)-lysidine synthase activity"/>
    <property type="evidence" value="ECO:0007669"/>
    <property type="project" value="UniProtKB-EC"/>
</dbReference>
<gene>
    <name evidence="8" type="primary">tilS</name>
    <name evidence="10" type="ORF">MTY_1208</name>
</gene>
<dbReference type="Pfam" id="PF11734">
    <property type="entry name" value="TilS_C"/>
    <property type="match status" value="1"/>
</dbReference>
<dbReference type="NCBIfam" id="TIGR02432">
    <property type="entry name" value="lysidine_TilS_N"/>
    <property type="match status" value="1"/>
</dbReference>
<evidence type="ECO:0000256" key="6">
    <source>
        <dbReference type="ARBA" id="ARBA00022840"/>
    </source>
</evidence>
<keyword evidence="3 8" id="KW-0436">Ligase</keyword>
<dbReference type="AlphaFoldDB" id="A0A0S6UBN5"/>
<comment type="domain">
    <text evidence="8">The N-terminal region contains the highly conserved SGGXDS motif, predicted to be a P-loop motif involved in ATP binding.</text>
</comment>
<comment type="catalytic activity">
    <reaction evidence="7 8">
        <text>cytidine(34) in tRNA(Ile2) + L-lysine + ATP = lysidine(34) in tRNA(Ile2) + AMP + diphosphate + H(+)</text>
        <dbReference type="Rhea" id="RHEA:43744"/>
        <dbReference type="Rhea" id="RHEA-COMP:10625"/>
        <dbReference type="Rhea" id="RHEA-COMP:10670"/>
        <dbReference type="ChEBI" id="CHEBI:15378"/>
        <dbReference type="ChEBI" id="CHEBI:30616"/>
        <dbReference type="ChEBI" id="CHEBI:32551"/>
        <dbReference type="ChEBI" id="CHEBI:33019"/>
        <dbReference type="ChEBI" id="CHEBI:82748"/>
        <dbReference type="ChEBI" id="CHEBI:83665"/>
        <dbReference type="ChEBI" id="CHEBI:456215"/>
        <dbReference type="EC" id="6.3.4.19"/>
    </reaction>
</comment>
<evidence type="ECO:0000256" key="5">
    <source>
        <dbReference type="ARBA" id="ARBA00022741"/>
    </source>
</evidence>
<dbReference type="SMART" id="SM00977">
    <property type="entry name" value="TilS_C"/>
    <property type="match status" value="1"/>
</dbReference>
<reference evidence="10" key="1">
    <citation type="journal article" date="2014" name="Gene">
        <title>Genome-guided analysis of transformation efficiency and carbon dioxide assimilation by Moorella thermoacetica Y72.</title>
        <authorList>
            <person name="Tsukahara K."/>
            <person name="Kita A."/>
            <person name="Nakashimada Y."/>
            <person name="Hoshino T."/>
            <person name="Murakami K."/>
        </authorList>
    </citation>
    <scope>NUCLEOTIDE SEQUENCE [LARGE SCALE GENOMIC DNA]</scope>
    <source>
        <strain evidence="10">Y72</strain>
    </source>
</reference>
<dbReference type="SUPFAM" id="SSF56037">
    <property type="entry name" value="PheT/TilS domain"/>
    <property type="match status" value="1"/>
</dbReference>
<feature type="domain" description="Lysidine-tRNA(Ile) synthetase C-terminal" evidence="9">
    <location>
        <begin position="377"/>
        <end position="449"/>
    </location>
</feature>
<sequence length="455" mass="50830">MLDRVRQTIQDYHLLVPGDKVVVGVSGGPDSLALLHSLMTLQEEYGYTLQVAHLNHGLRPEAAADAEYVRDLATGWGLPVTVAQRDVLAYRQEHHLSIEAAAREVRYNFFQEVAAAVGATRIAVGHQAEDQAETVLLNLLRGSGLTGLKAMLPRRGRLIRPLLFVTRAEIEAYCRDNGLHPRRDFTNEDPAYRRNKIRHQLLPLLAREYNPAIVATLGRTAQILQEDEALLAELAHRALEGIIKRREGETLVLDRQGWQDLAPALQRRVLRLAAATLGRRVNFNQVEKARAVAREGGTLTWPGRLSIRARGAELHLQLPGRSAGKVSFSYQLQVPGLTPLPEVGKAIRAEIAPPPRAFKTGREDEAWLDRAKLKQPLLVRNWLPGDCFRPLGMKGTKKLQDYFIDRHLPAARRPLIPLVISEGRIAWVAGLGLAEDFKVTPATRETLHLKLEPWP</sequence>
<dbReference type="SUPFAM" id="SSF52402">
    <property type="entry name" value="Adenine nucleotide alpha hydrolases-like"/>
    <property type="match status" value="1"/>
</dbReference>
<dbReference type="Proteomes" id="UP000063718">
    <property type="component" value="Unassembled WGS sequence"/>
</dbReference>
<proteinExistence type="inferred from homology"/>
<protein>
    <recommendedName>
        <fullName evidence="8">tRNA(Ile)-lysidine synthase</fullName>
        <ecNumber evidence="8">6.3.4.19</ecNumber>
    </recommendedName>
    <alternativeName>
        <fullName evidence="8">tRNA(Ile)-2-lysyl-cytidine synthase</fullName>
    </alternativeName>
    <alternativeName>
        <fullName evidence="8">tRNA(Ile)-lysidine synthetase</fullName>
    </alternativeName>
</protein>
<dbReference type="Gene3D" id="1.20.59.20">
    <property type="match status" value="1"/>
</dbReference>
<dbReference type="PANTHER" id="PTHR43033">
    <property type="entry name" value="TRNA(ILE)-LYSIDINE SYNTHASE-RELATED"/>
    <property type="match status" value="1"/>
</dbReference>
<dbReference type="GO" id="GO:0006400">
    <property type="term" value="P:tRNA modification"/>
    <property type="evidence" value="ECO:0007669"/>
    <property type="project" value="UniProtKB-UniRule"/>
</dbReference>
<organism evidence="10">
    <name type="scientific">Moorella thermoacetica Y72</name>
    <dbReference type="NCBI Taxonomy" id="1325331"/>
    <lineage>
        <taxon>Bacteria</taxon>
        <taxon>Bacillati</taxon>
        <taxon>Bacillota</taxon>
        <taxon>Clostridia</taxon>
        <taxon>Neomoorellales</taxon>
        <taxon>Neomoorellaceae</taxon>
        <taxon>Neomoorella</taxon>
    </lineage>
</organism>
<dbReference type="GO" id="GO:0005524">
    <property type="term" value="F:ATP binding"/>
    <property type="evidence" value="ECO:0007669"/>
    <property type="project" value="UniProtKB-UniRule"/>
</dbReference>
<comment type="subcellular location">
    <subcellularLocation>
        <location evidence="1 8">Cytoplasm</location>
    </subcellularLocation>
</comment>